<dbReference type="SUPFAM" id="SSF50249">
    <property type="entry name" value="Nucleic acid-binding proteins"/>
    <property type="match status" value="1"/>
</dbReference>
<sequence length="216" mass="24315">MLKNTLSPLKDYYISNAHVRTIEPRFSLNPIILSTWNEFTSNEAETIFSMVDTKPIIVVTRARVSNFNGISLSTRGSTTITINPEIPEAISLQTWSHEHNDVLNELREKITHIPMPNASTTININEVLESTEMINLQQNSGIWDVVYAKKERQKNMKKKSHVLVQPKRQQHNQGDVSNDSSVNTEHLLEGAIGSNDSSVNTEHMLEGAIGISDHCR</sequence>
<dbReference type="InterPro" id="IPR012340">
    <property type="entry name" value="NA-bd_OB-fold"/>
</dbReference>
<feature type="region of interest" description="Disordered" evidence="1">
    <location>
        <begin position="155"/>
        <end position="181"/>
    </location>
</feature>
<organism evidence="2 3">
    <name type="scientific">Tetracentron sinense</name>
    <name type="common">Spur-leaf</name>
    <dbReference type="NCBI Taxonomy" id="13715"/>
    <lineage>
        <taxon>Eukaryota</taxon>
        <taxon>Viridiplantae</taxon>
        <taxon>Streptophyta</taxon>
        <taxon>Embryophyta</taxon>
        <taxon>Tracheophyta</taxon>
        <taxon>Spermatophyta</taxon>
        <taxon>Magnoliopsida</taxon>
        <taxon>Trochodendrales</taxon>
        <taxon>Trochodendraceae</taxon>
        <taxon>Tetracentron</taxon>
    </lineage>
</organism>
<reference evidence="2 3" key="1">
    <citation type="submission" date="2020-04" db="EMBL/GenBank/DDBJ databases">
        <title>Plant Genome Project.</title>
        <authorList>
            <person name="Zhang R.-G."/>
        </authorList>
    </citation>
    <scope>NUCLEOTIDE SEQUENCE [LARGE SCALE GENOMIC DNA]</scope>
    <source>
        <strain evidence="2">YNK0</strain>
        <tissue evidence="2">Leaf</tissue>
    </source>
</reference>
<dbReference type="AlphaFoldDB" id="A0A835D7V3"/>
<comment type="caution">
    <text evidence="2">The sequence shown here is derived from an EMBL/GenBank/DDBJ whole genome shotgun (WGS) entry which is preliminary data.</text>
</comment>
<accession>A0A835D7V3</accession>
<evidence type="ECO:0000313" key="2">
    <source>
        <dbReference type="EMBL" id="KAF8391082.1"/>
    </source>
</evidence>
<evidence type="ECO:0000256" key="1">
    <source>
        <dbReference type="SAM" id="MobiDB-lite"/>
    </source>
</evidence>
<dbReference type="Gene3D" id="2.40.50.140">
    <property type="entry name" value="Nucleic acid-binding proteins"/>
    <property type="match status" value="1"/>
</dbReference>
<feature type="compositionally biased region" description="Polar residues" evidence="1">
    <location>
        <begin position="171"/>
        <end position="181"/>
    </location>
</feature>
<proteinExistence type="predicted"/>
<name>A0A835D7V3_TETSI</name>
<protein>
    <submittedName>
        <fullName evidence="2">Uncharacterized protein</fullName>
    </submittedName>
</protein>
<gene>
    <name evidence="2" type="ORF">HHK36_023382</name>
</gene>
<keyword evidence="3" id="KW-1185">Reference proteome</keyword>
<dbReference type="OrthoDB" id="1740937at2759"/>
<evidence type="ECO:0000313" key="3">
    <source>
        <dbReference type="Proteomes" id="UP000655225"/>
    </source>
</evidence>
<dbReference type="EMBL" id="JABCRI010000017">
    <property type="protein sequence ID" value="KAF8391082.1"/>
    <property type="molecule type" value="Genomic_DNA"/>
</dbReference>
<dbReference type="Proteomes" id="UP000655225">
    <property type="component" value="Unassembled WGS sequence"/>
</dbReference>